<comment type="caution">
    <text evidence="1">The sequence shown here is derived from an EMBL/GenBank/DDBJ whole genome shotgun (WGS) entry which is preliminary data.</text>
</comment>
<organism evidence="1 2">
    <name type="scientific">Neophaeococcomyces mojaviensis</name>
    <dbReference type="NCBI Taxonomy" id="3383035"/>
    <lineage>
        <taxon>Eukaryota</taxon>
        <taxon>Fungi</taxon>
        <taxon>Dikarya</taxon>
        <taxon>Ascomycota</taxon>
        <taxon>Pezizomycotina</taxon>
        <taxon>Eurotiomycetes</taxon>
        <taxon>Chaetothyriomycetidae</taxon>
        <taxon>Chaetothyriales</taxon>
        <taxon>Chaetothyriales incertae sedis</taxon>
        <taxon>Neophaeococcomyces</taxon>
    </lineage>
</organism>
<name>A0ACC3AB29_9EURO</name>
<protein>
    <submittedName>
        <fullName evidence="1">Uncharacterized protein</fullName>
    </submittedName>
</protein>
<proteinExistence type="predicted"/>
<evidence type="ECO:0000313" key="2">
    <source>
        <dbReference type="Proteomes" id="UP001172386"/>
    </source>
</evidence>
<dbReference type="EMBL" id="JAPDRQ010000048">
    <property type="protein sequence ID" value="KAJ9658696.1"/>
    <property type="molecule type" value="Genomic_DNA"/>
</dbReference>
<evidence type="ECO:0000313" key="1">
    <source>
        <dbReference type="EMBL" id="KAJ9658696.1"/>
    </source>
</evidence>
<dbReference type="Proteomes" id="UP001172386">
    <property type="component" value="Unassembled WGS sequence"/>
</dbReference>
<accession>A0ACC3AB29</accession>
<gene>
    <name evidence="1" type="ORF">H2198_003574</name>
</gene>
<keyword evidence="2" id="KW-1185">Reference proteome</keyword>
<reference evidence="1" key="1">
    <citation type="submission" date="2022-10" db="EMBL/GenBank/DDBJ databases">
        <title>Culturing micro-colonial fungi from biological soil crusts in the Mojave desert and describing Neophaeococcomyces mojavensis, and introducing the new genera and species Taxawa tesnikishii.</title>
        <authorList>
            <person name="Kurbessoian T."/>
            <person name="Stajich J.E."/>
        </authorList>
    </citation>
    <scope>NUCLEOTIDE SEQUENCE</scope>
    <source>
        <strain evidence="1">JES_112</strain>
    </source>
</reference>
<sequence>MSGNISADPFSSRNILKLPLIVDNLAETWHGFQLDDKLQSESLRLADIEKVGLPDLKPDTLRLSLDATSLEQIDATESTGSYKDLGDTRTSDEPDALAFDNLWELAGSSENASKNFLASWEQFINNGGGESDVKLFSEAGLPVTDIVNVNIWQSLERRPLRYAKPDQLQHALINLILGHDSAFFKWDHSSTSFRHLVDNYALPGHTCEIIKNTCKLFENCGSSFRRINNLCQPSSDQRPTSYAIRSSILKVLHAIESDLVGRSPRGLTLIRLTQVAQVYVEILTHIEGFLLSMSTQSNEAEVLTATVHSINDSWISKPHLRVLMTRLASRILRPAVSATEEQLGLSVIQPTADATQDWLFSELMPSQHGKFLETIECLSAVQMHAPRVAPILTQPAKIEIVQQWMDIVGAQQTANELEQQAIKALSWQMTPYVKAQASSLTAETAALTSDPFAVNFSLELVQASRMKFLDEHNSVITAIAAVFEPLETDIALGLSPLQALEHSVAPFLEVQHRISSYALMKTLFLEHDLVAHLDRLHAFQLLGNGLFAARLSRALFDAEQNSAEGRRKTGLTAGLRLEDREVWPPASSELRLVLRDLLSESSTDRRPNDVVESLSFAIRELSDAELELCRDLHSIYALDFLRLTYAPPNPILKLVITSSVLEKYDRIFKFLLVLLRMHSLTQNLITSSSLRSSVNASPIYQKLCIRLHWFISSFIEYAFNVAIKIPWDHFSKTICRVHRHVSNSDYGESLSLAGSIAQLRQLHEDTLDDILKSLLLKRKQAKVYDLACKMFSSILRFTSTSTASMMNQQCKVFYNQHEETMRLWVSQIETIVTSTQDPPLRRLDFLVFKIDGNHFYRADDG</sequence>